<accession>A0ABQ6A4R6</accession>
<comment type="caution">
    <text evidence="3">The sequence shown here is derived from an EMBL/GenBank/DDBJ whole genome shotgun (WGS) entry which is preliminary data.</text>
</comment>
<evidence type="ECO:0000313" key="3">
    <source>
        <dbReference type="EMBL" id="GLR65542.1"/>
    </source>
</evidence>
<feature type="region of interest" description="Disordered" evidence="1">
    <location>
        <begin position="64"/>
        <end position="83"/>
    </location>
</feature>
<evidence type="ECO:0000256" key="2">
    <source>
        <dbReference type="SAM" id="Phobius"/>
    </source>
</evidence>
<keyword evidence="4" id="KW-1185">Reference proteome</keyword>
<dbReference type="RefSeq" id="WP_284256043.1">
    <property type="nucleotide sequence ID" value="NZ_BSOS01000005.1"/>
</dbReference>
<evidence type="ECO:0000256" key="1">
    <source>
        <dbReference type="SAM" id="MobiDB-lite"/>
    </source>
</evidence>
<evidence type="ECO:0000313" key="4">
    <source>
        <dbReference type="Proteomes" id="UP001156641"/>
    </source>
</evidence>
<dbReference type="Proteomes" id="UP001156641">
    <property type="component" value="Unassembled WGS sequence"/>
</dbReference>
<proteinExistence type="predicted"/>
<protein>
    <submittedName>
        <fullName evidence="3">Uncharacterized protein</fullName>
    </submittedName>
</protein>
<gene>
    <name evidence="3" type="ORF">GCM10010909_02200</name>
</gene>
<keyword evidence="2" id="KW-0472">Membrane</keyword>
<reference evidence="4" key="1">
    <citation type="journal article" date="2019" name="Int. J. Syst. Evol. Microbiol.">
        <title>The Global Catalogue of Microorganisms (GCM) 10K type strain sequencing project: providing services to taxonomists for standard genome sequencing and annotation.</title>
        <authorList>
            <consortium name="The Broad Institute Genomics Platform"/>
            <consortium name="The Broad Institute Genome Sequencing Center for Infectious Disease"/>
            <person name="Wu L."/>
            <person name="Ma J."/>
        </authorList>
    </citation>
    <scope>NUCLEOTIDE SEQUENCE [LARGE SCALE GENOMIC DNA]</scope>
    <source>
        <strain evidence="4">NBRC 112502</strain>
    </source>
</reference>
<dbReference type="EMBL" id="BSOS01000005">
    <property type="protein sequence ID" value="GLR65542.1"/>
    <property type="molecule type" value="Genomic_DNA"/>
</dbReference>
<keyword evidence="2" id="KW-0812">Transmembrane</keyword>
<feature type="transmembrane region" description="Helical" evidence="2">
    <location>
        <begin position="20"/>
        <end position="40"/>
    </location>
</feature>
<organism evidence="3 4">
    <name type="scientific">Acidocella aquatica</name>
    <dbReference type="NCBI Taxonomy" id="1922313"/>
    <lineage>
        <taxon>Bacteria</taxon>
        <taxon>Pseudomonadati</taxon>
        <taxon>Pseudomonadota</taxon>
        <taxon>Alphaproteobacteria</taxon>
        <taxon>Acetobacterales</taxon>
        <taxon>Acidocellaceae</taxon>
        <taxon>Acidocella</taxon>
    </lineage>
</organism>
<sequence>MISPKSSALMPCTAFFTEGRVFAGITALFMQLTLILWPVAARWARATGEQTGMEKKLAELSETHRVHTDPYAKQPEKKFRQLA</sequence>
<name>A0ABQ6A4R6_9PROT</name>
<keyword evidence="2" id="KW-1133">Transmembrane helix</keyword>